<sequence>MGVNSSLILAVLFILLDVILTTVLFTHGSHWCVFREEALNFDLLSSVLDLLLGACVGVSWNKQDGPPRVSTLSTPMLLLCLVIITFALAKMLMLRSR</sequence>
<feature type="transmembrane region" description="Helical" evidence="1">
    <location>
        <begin position="72"/>
        <end position="93"/>
    </location>
</feature>
<protein>
    <submittedName>
        <fullName evidence="2">Uncharacterized protein</fullName>
    </submittedName>
</protein>
<evidence type="ECO:0000313" key="2">
    <source>
        <dbReference type="EMBL" id="KAL3047953.1"/>
    </source>
</evidence>
<dbReference type="EMBL" id="JBIYXZ010002084">
    <property type="protein sequence ID" value="KAL3047953.1"/>
    <property type="molecule type" value="Genomic_DNA"/>
</dbReference>
<evidence type="ECO:0000313" key="3">
    <source>
        <dbReference type="Proteomes" id="UP001619887"/>
    </source>
</evidence>
<organism evidence="2 3">
    <name type="scientific">Pagothenia borchgrevinki</name>
    <name type="common">Bald rockcod</name>
    <name type="synonym">Trematomus borchgrevinki</name>
    <dbReference type="NCBI Taxonomy" id="8213"/>
    <lineage>
        <taxon>Eukaryota</taxon>
        <taxon>Metazoa</taxon>
        <taxon>Chordata</taxon>
        <taxon>Craniata</taxon>
        <taxon>Vertebrata</taxon>
        <taxon>Euteleostomi</taxon>
        <taxon>Actinopterygii</taxon>
        <taxon>Neopterygii</taxon>
        <taxon>Teleostei</taxon>
        <taxon>Neoteleostei</taxon>
        <taxon>Acanthomorphata</taxon>
        <taxon>Eupercaria</taxon>
        <taxon>Perciformes</taxon>
        <taxon>Notothenioidei</taxon>
        <taxon>Nototheniidae</taxon>
        <taxon>Pagothenia</taxon>
    </lineage>
</organism>
<keyword evidence="1" id="KW-0812">Transmembrane</keyword>
<gene>
    <name evidence="2" type="ORF">OYC64_022001</name>
</gene>
<comment type="caution">
    <text evidence="2">The sequence shown here is derived from an EMBL/GenBank/DDBJ whole genome shotgun (WGS) entry which is preliminary data.</text>
</comment>
<name>A0ABD2G2M8_PAGBO</name>
<dbReference type="AlphaFoldDB" id="A0ABD2G2M8"/>
<reference evidence="2 3" key="2">
    <citation type="journal article" date="2024" name="G3 (Bethesda)">
        <title>The genome of the cryopelagic Antarctic bald notothen, Trematomus borchgrevinki.</title>
        <authorList>
            <person name="Rayamajhi N."/>
            <person name="Rivera-Colon A.G."/>
            <person name="Minhas B.F."/>
            <person name="Cheng C.C."/>
            <person name="Catchen J.M."/>
        </authorList>
    </citation>
    <scope>NUCLEOTIDE SEQUENCE [LARGE SCALE GENOMIC DNA]</scope>
    <source>
        <strain evidence="2">AGRC-2024</strain>
    </source>
</reference>
<keyword evidence="3" id="KW-1185">Reference proteome</keyword>
<reference evidence="2 3" key="1">
    <citation type="journal article" date="2022" name="G3 (Bethesda)">
        <title>Evaluating Illumina-, Nanopore-, and PacBio-based genome assembly strategies with the bald notothen, Trematomus borchgrevinki.</title>
        <authorList>
            <person name="Rayamajhi N."/>
            <person name="Cheng C.C."/>
            <person name="Catchen J.M."/>
        </authorList>
    </citation>
    <scope>NUCLEOTIDE SEQUENCE [LARGE SCALE GENOMIC DNA]</scope>
    <source>
        <strain evidence="2">AGRC-2024</strain>
    </source>
</reference>
<keyword evidence="1" id="KW-1133">Transmembrane helix</keyword>
<dbReference type="Proteomes" id="UP001619887">
    <property type="component" value="Unassembled WGS sequence"/>
</dbReference>
<keyword evidence="1" id="KW-0472">Membrane</keyword>
<accession>A0ABD2G2M8</accession>
<proteinExistence type="predicted"/>
<feature type="transmembrane region" description="Helical" evidence="1">
    <location>
        <begin position="6"/>
        <end position="26"/>
    </location>
</feature>
<evidence type="ECO:0000256" key="1">
    <source>
        <dbReference type="SAM" id="Phobius"/>
    </source>
</evidence>